<accession>A0AAV5SAH9</accession>
<reference evidence="1" key="1">
    <citation type="submission" date="2023-10" db="EMBL/GenBank/DDBJ databases">
        <title>Genome assembly of Pristionchus species.</title>
        <authorList>
            <person name="Yoshida K."/>
            <person name="Sommer R.J."/>
        </authorList>
    </citation>
    <scope>NUCLEOTIDE SEQUENCE</scope>
    <source>
        <strain evidence="1">RS0144</strain>
    </source>
</reference>
<proteinExistence type="predicted"/>
<comment type="caution">
    <text evidence="1">The sequence shown here is derived from an EMBL/GenBank/DDBJ whole genome shotgun (WGS) entry which is preliminary data.</text>
</comment>
<dbReference type="Proteomes" id="UP001432027">
    <property type="component" value="Unassembled WGS sequence"/>
</dbReference>
<dbReference type="AlphaFoldDB" id="A0AAV5SAH9"/>
<sequence length="80" mass="9560">GLLEPLARHLCYRHLCNPDIYEANTFRRILSLHPEWKQQFRKWTSGGLAHSHTANLERTIPKRDKRLRVRYTIPYVDGTF</sequence>
<gene>
    <name evidence="1" type="ORF">PENTCL1PPCAC_1950</name>
</gene>
<name>A0AAV5SAH9_9BILA</name>
<evidence type="ECO:0000313" key="2">
    <source>
        <dbReference type="Proteomes" id="UP001432027"/>
    </source>
</evidence>
<keyword evidence="2" id="KW-1185">Reference proteome</keyword>
<organism evidence="1 2">
    <name type="scientific">Pristionchus entomophagus</name>
    <dbReference type="NCBI Taxonomy" id="358040"/>
    <lineage>
        <taxon>Eukaryota</taxon>
        <taxon>Metazoa</taxon>
        <taxon>Ecdysozoa</taxon>
        <taxon>Nematoda</taxon>
        <taxon>Chromadorea</taxon>
        <taxon>Rhabditida</taxon>
        <taxon>Rhabditina</taxon>
        <taxon>Diplogasteromorpha</taxon>
        <taxon>Diplogasteroidea</taxon>
        <taxon>Neodiplogasteridae</taxon>
        <taxon>Pristionchus</taxon>
    </lineage>
</organism>
<evidence type="ECO:0000313" key="1">
    <source>
        <dbReference type="EMBL" id="GMS79775.1"/>
    </source>
</evidence>
<feature type="non-terminal residue" evidence="1">
    <location>
        <position position="1"/>
    </location>
</feature>
<protein>
    <submittedName>
        <fullName evidence="1">Uncharacterized protein</fullName>
    </submittedName>
</protein>
<dbReference type="EMBL" id="BTSX01000001">
    <property type="protein sequence ID" value="GMS79775.1"/>
    <property type="molecule type" value="Genomic_DNA"/>
</dbReference>